<protein>
    <submittedName>
        <fullName evidence="1">Uncharacterized protein</fullName>
    </submittedName>
</protein>
<sequence>MASPEPLLRIKFPVSSSKTEETPLPAVPVSQTVAPDETTRRKLPSERSCREPEESTEAPGDQMTGMPPL</sequence>
<comment type="caution">
    <text evidence="1">The sequence shown here is derived from an EMBL/GenBank/DDBJ whole genome shotgun (WGS) entry which is preliminary data.</text>
</comment>
<accession>A0ACB9QKI8</accession>
<proteinExistence type="predicted"/>
<dbReference type="EMBL" id="CM042885">
    <property type="protein sequence ID" value="KAI4366831.1"/>
    <property type="molecule type" value="Genomic_DNA"/>
</dbReference>
<organism evidence="1 2">
    <name type="scientific">Melastoma candidum</name>
    <dbReference type="NCBI Taxonomy" id="119954"/>
    <lineage>
        <taxon>Eukaryota</taxon>
        <taxon>Viridiplantae</taxon>
        <taxon>Streptophyta</taxon>
        <taxon>Embryophyta</taxon>
        <taxon>Tracheophyta</taxon>
        <taxon>Spermatophyta</taxon>
        <taxon>Magnoliopsida</taxon>
        <taxon>eudicotyledons</taxon>
        <taxon>Gunneridae</taxon>
        <taxon>Pentapetalae</taxon>
        <taxon>rosids</taxon>
        <taxon>malvids</taxon>
        <taxon>Myrtales</taxon>
        <taxon>Melastomataceae</taxon>
        <taxon>Melastomatoideae</taxon>
        <taxon>Melastomateae</taxon>
        <taxon>Melastoma</taxon>
    </lineage>
</organism>
<evidence type="ECO:0000313" key="2">
    <source>
        <dbReference type="Proteomes" id="UP001057402"/>
    </source>
</evidence>
<evidence type="ECO:0000313" key="1">
    <source>
        <dbReference type="EMBL" id="KAI4366831.1"/>
    </source>
</evidence>
<dbReference type="Proteomes" id="UP001057402">
    <property type="component" value="Chromosome 6"/>
</dbReference>
<reference evidence="2" key="1">
    <citation type="journal article" date="2023" name="Front. Plant Sci.">
        <title>Chromosomal-level genome assembly of Melastoma candidum provides insights into trichome evolution.</title>
        <authorList>
            <person name="Zhong Y."/>
            <person name="Wu W."/>
            <person name="Sun C."/>
            <person name="Zou P."/>
            <person name="Liu Y."/>
            <person name="Dai S."/>
            <person name="Zhou R."/>
        </authorList>
    </citation>
    <scope>NUCLEOTIDE SEQUENCE [LARGE SCALE GENOMIC DNA]</scope>
</reference>
<keyword evidence="2" id="KW-1185">Reference proteome</keyword>
<name>A0ACB9QKI8_9MYRT</name>
<gene>
    <name evidence="1" type="ORF">MLD38_022648</name>
</gene>